<reference evidence="1" key="2">
    <citation type="journal article" date="2017" name="Nat. Commun.">
        <title>Single-virus genomics reveals hidden cosmopolitan and abundant viruses.</title>
        <authorList>
            <person name="Martinez-Hernandez F."/>
            <person name="Fornas O."/>
            <person name="Lluesma Gomez M."/>
            <person name="Bolduc B."/>
            <person name="de la Cruz Pena M.J."/>
            <person name="Martinez J.M."/>
            <person name="Anton J."/>
            <person name="Gasol J.M."/>
            <person name="Rosselli R."/>
            <person name="Rodriguez-Valera F."/>
            <person name="Sullivan M.B."/>
            <person name="Acinas S.G."/>
            <person name="Martinez-Garcia M."/>
        </authorList>
    </citation>
    <scope>NUCLEOTIDE SEQUENCE</scope>
</reference>
<evidence type="ECO:0000313" key="1">
    <source>
        <dbReference type="EMBL" id="ASF00295.1"/>
    </source>
</evidence>
<sequence>MMKPSDPKGILFPSAERGLEDTKRFLIRVSVLPLNKQMKILDDFLRSLANQNRTFKGLITKCKNGNQTRLLEKHSYWCVNSSALAVKHRAKIED</sequence>
<proteinExistence type="predicted"/>
<name>A0A218MLZ5_9VIRU</name>
<accession>A0A218MLZ5</accession>
<dbReference type="EMBL" id="KY052827">
    <property type="protein sequence ID" value="ASF00295.1"/>
    <property type="molecule type" value="Genomic_DNA"/>
</dbReference>
<organism evidence="1">
    <name type="scientific">uncultured virus</name>
    <dbReference type="NCBI Taxonomy" id="340016"/>
    <lineage>
        <taxon>Viruses</taxon>
        <taxon>environmental samples</taxon>
    </lineage>
</organism>
<reference evidence="1" key="1">
    <citation type="submission" date="2016-10" db="EMBL/GenBank/DDBJ databases">
        <authorList>
            <person name="Varghese N."/>
        </authorList>
    </citation>
    <scope>NUCLEOTIDE SEQUENCE</scope>
</reference>
<protein>
    <submittedName>
        <fullName evidence="1">Uncharacterized protein</fullName>
    </submittedName>
</protein>